<dbReference type="Proteomes" id="UP000321245">
    <property type="component" value="Unassembled WGS sequence"/>
</dbReference>
<evidence type="ECO:0000313" key="2">
    <source>
        <dbReference type="Proteomes" id="UP000321245"/>
    </source>
</evidence>
<reference evidence="1 2" key="1">
    <citation type="submission" date="2019-07" db="EMBL/GenBank/DDBJ databases">
        <title>Whole genome shotgun sequence of Empedobacter brevis NBRC 14943.</title>
        <authorList>
            <person name="Hosoyama A."/>
            <person name="Uohara A."/>
            <person name="Ohji S."/>
            <person name="Ichikawa N."/>
        </authorList>
    </citation>
    <scope>NUCLEOTIDE SEQUENCE [LARGE SCALE GENOMIC DNA]</scope>
    <source>
        <strain evidence="1 2">NBRC 14943</strain>
    </source>
</reference>
<evidence type="ECO:0000313" key="1">
    <source>
        <dbReference type="EMBL" id="GEM50267.1"/>
    </source>
</evidence>
<dbReference type="EMBL" id="BJXC01000001">
    <property type="protein sequence ID" value="GEM50267.1"/>
    <property type="molecule type" value="Genomic_DNA"/>
</dbReference>
<sequence>MYSRFSALNAYNPKHDENESVWLQDKPFPLILSAKFDEDAENMDVELFDK</sequence>
<name>A0A511NCD8_9FLAO</name>
<accession>A0A511NCD8</accession>
<gene>
    <name evidence="1" type="ORF">EB1_00570</name>
</gene>
<protein>
    <submittedName>
        <fullName evidence="1">Uncharacterized protein</fullName>
    </submittedName>
</protein>
<dbReference type="AlphaFoldDB" id="A0A511NCD8"/>
<proteinExistence type="predicted"/>
<organism evidence="1 2">
    <name type="scientific">Empedobacter brevis NBRC 14943 = ATCC 43319</name>
    <dbReference type="NCBI Taxonomy" id="1218108"/>
    <lineage>
        <taxon>Bacteria</taxon>
        <taxon>Pseudomonadati</taxon>
        <taxon>Bacteroidota</taxon>
        <taxon>Flavobacteriia</taxon>
        <taxon>Flavobacteriales</taxon>
        <taxon>Weeksellaceae</taxon>
        <taxon>Empedobacter</taxon>
    </lineage>
</organism>
<keyword evidence="2" id="KW-1185">Reference proteome</keyword>
<comment type="caution">
    <text evidence="1">The sequence shown here is derived from an EMBL/GenBank/DDBJ whole genome shotgun (WGS) entry which is preliminary data.</text>
</comment>